<feature type="transmembrane region" description="Helical" evidence="1">
    <location>
        <begin position="49"/>
        <end position="65"/>
    </location>
</feature>
<sequence>MLKLTDDGAKITLQGQSQATDNGMFWFGSALLVGAVAVALAMSLLSERLAIGALALLIVGSFIFNRQRQQRKKAMAGVIANGVLWVRAGELVHDNQGKREHIQLTDGDKIMLIGEQLQIVDDEDKQKYHISGFESLQEATATKAILQGQALTKRHVNIKMNSDSDDTE</sequence>
<protein>
    <submittedName>
        <fullName evidence="2">Uncharacterized protein</fullName>
    </submittedName>
</protein>
<evidence type="ECO:0000313" key="2">
    <source>
        <dbReference type="EMBL" id="AMT97973.1"/>
    </source>
</evidence>
<evidence type="ECO:0000256" key="1">
    <source>
        <dbReference type="SAM" id="Phobius"/>
    </source>
</evidence>
<accession>A0ABM6A0U7</accession>
<dbReference type="EMBL" id="CP014945">
    <property type="protein sequence ID" value="AMT97973.1"/>
    <property type="molecule type" value="Genomic_DNA"/>
</dbReference>
<reference evidence="2 3" key="1">
    <citation type="submission" date="2016-03" db="EMBL/GenBank/DDBJ databases">
        <title>Genome sequencing of Psychrobacter alimentarius PAMC 27889.</title>
        <authorList>
            <person name="Lee J."/>
            <person name="Kim O.-S."/>
        </authorList>
    </citation>
    <scope>NUCLEOTIDE SEQUENCE [LARGE SCALE GENOMIC DNA]</scope>
    <source>
        <strain evidence="2 3">PAMC 27889</strain>
    </source>
</reference>
<keyword evidence="1" id="KW-1133">Transmembrane helix</keyword>
<dbReference type="Proteomes" id="UP000076104">
    <property type="component" value="Chromosome"/>
</dbReference>
<keyword evidence="1" id="KW-0812">Transmembrane</keyword>
<dbReference type="GeneID" id="33060829"/>
<organism evidence="2 3">
    <name type="scientific">Psychrobacter alimentarius</name>
    <dbReference type="NCBI Taxonomy" id="261164"/>
    <lineage>
        <taxon>Bacteria</taxon>
        <taxon>Pseudomonadati</taxon>
        <taxon>Pseudomonadota</taxon>
        <taxon>Gammaproteobacteria</taxon>
        <taxon>Moraxellales</taxon>
        <taxon>Moraxellaceae</taxon>
        <taxon>Psychrobacter</taxon>
    </lineage>
</organism>
<feature type="transmembrane region" description="Helical" evidence="1">
    <location>
        <begin position="24"/>
        <end position="43"/>
    </location>
</feature>
<name>A0ABM6A0U7_9GAMM</name>
<proteinExistence type="predicted"/>
<dbReference type="RefSeq" id="WP_062845480.1">
    <property type="nucleotide sequence ID" value="NZ_CP014945.1"/>
</dbReference>
<keyword evidence="3" id="KW-1185">Reference proteome</keyword>
<evidence type="ECO:0000313" key="3">
    <source>
        <dbReference type="Proteomes" id="UP000076104"/>
    </source>
</evidence>
<gene>
    <name evidence="2" type="ORF">A3K91_2399</name>
</gene>
<keyword evidence="1" id="KW-0472">Membrane</keyword>